<dbReference type="SUPFAM" id="SSF49303">
    <property type="entry name" value="beta-Galactosidase/glucuronidase domain"/>
    <property type="match status" value="1"/>
</dbReference>
<dbReference type="RefSeq" id="WP_052426089.1">
    <property type="nucleotide sequence ID" value="NZ_AXCY01000025.1"/>
</dbReference>
<comment type="similarity">
    <text evidence="1">Belongs to the glycosyl hydrolase 2 family.</text>
</comment>
<dbReference type="Pfam" id="PF00703">
    <property type="entry name" value="Glyco_hydro_2"/>
    <property type="match status" value="1"/>
</dbReference>
<dbReference type="GO" id="GO:0006516">
    <property type="term" value="P:glycoprotein catabolic process"/>
    <property type="evidence" value="ECO:0007669"/>
    <property type="project" value="TreeGrafter"/>
</dbReference>
<sequence>MTTTAARTTTAAGPVRTPLTDWTLHVRGSLDDLPPDVPTAARDALRDGLPVHVPTTALAALVAAGLAGDVTVDAHEEHVAWVAATPWELRTRIPRPADGERARLVLEGVQTVGRVVVDGEVRLEVADMFRRHVVELGVSHGPDGDPTHGPGGSAPAWDVRVEVDPVLPVAQAAEAADPLPRADIYELPYNQVRTMACSFGWDWGPVTMTGGLWRPVLLETWSGARFEEVRLSAGWDADRAAGTLDFRATTSGTAGAAHVVVRVAGREVAAGAITPRAGAAAPGGGADRDAGDGAVVGGAVVHDVARWDPVGLGSPALHDVVLELVDSAGAVLDRAVRRVGFRDLRLRCEPDAVGESFELHVNGRRAWVRGFNWIPPHVTPEVVTSDHLRHLVGEAVGAGANLLRVWGGGVVESDAFYDVCDELGVMVWQDFPFACAAYPEDEATREQVAAEVHDAVVRVGHRASLVLWCGCNENLWGHEDWGWKDVLAGRPWGAGYYHRLLPELLAELDPARPYVPGSPFSPGGEDGDPHPNDPTRGITHHWDTWNELDHTAFEQRTSRFAAEFGWQAPASWPVLVRALGGEPDGPDDERLGRLQKAYRGMESLDRGVADHHRERPTDGRGWFHATQLVQAGAVRSSIGRFRSLHDTCSGAVWWQLDDDWPALSWSVLDVAGRRKLAWYAMRDVLAPRAVLPTAPDAPAGLTLVNDLAEPWPARGRVTVVTARGDVLHEEGVDVVVPADGHVAVEPSRAAPGAIAHADAVVVTVDGRRAVRWLRGDLVLGTPDVRAEVVVERTADPATVVLEVRAVDLVRDLVVLAETDARLADVVVDRQLVTLLPGERARLEVRAARAGEVTDAQWSALLACTGRLRATPR</sequence>
<dbReference type="InterPro" id="IPR008979">
    <property type="entry name" value="Galactose-bd-like_sf"/>
</dbReference>
<dbReference type="Gene3D" id="3.20.20.80">
    <property type="entry name" value="Glycosidases"/>
    <property type="match status" value="1"/>
</dbReference>
<dbReference type="Proteomes" id="UP000029839">
    <property type="component" value="Unassembled WGS sequence"/>
</dbReference>
<accession>A0A0A0BVY6</accession>
<keyword evidence="8" id="KW-1185">Reference proteome</keyword>
<evidence type="ECO:0000256" key="4">
    <source>
        <dbReference type="SAM" id="MobiDB-lite"/>
    </source>
</evidence>
<dbReference type="Pfam" id="PF22666">
    <property type="entry name" value="Glyco_hydro_2_N2"/>
    <property type="match status" value="1"/>
</dbReference>
<dbReference type="GO" id="GO:0004567">
    <property type="term" value="F:beta-mannosidase activity"/>
    <property type="evidence" value="ECO:0007669"/>
    <property type="project" value="TreeGrafter"/>
</dbReference>
<dbReference type="SUPFAM" id="SSF49785">
    <property type="entry name" value="Galactose-binding domain-like"/>
    <property type="match status" value="1"/>
</dbReference>
<name>A0A0A0BVY6_9CELL</name>
<dbReference type="Gene3D" id="2.60.120.260">
    <property type="entry name" value="Galactose-binding domain-like"/>
    <property type="match status" value="1"/>
</dbReference>
<dbReference type="InterPro" id="IPR006102">
    <property type="entry name" value="Ig-like_GH2"/>
</dbReference>
<dbReference type="InterPro" id="IPR017853">
    <property type="entry name" value="GH"/>
</dbReference>
<feature type="region of interest" description="Disordered" evidence="4">
    <location>
        <begin position="515"/>
        <end position="535"/>
    </location>
</feature>
<evidence type="ECO:0000256" key="1">
    <source>
        <dbReference type="ARBA" id="ARBA00007401"/>
    </source>
</evidence>
<dbReference type="GO" id="GO:0005975">
    <property type="term" value="P:carbohydrate metabolic process"/>
    <property type="evidence" value="ECO:0007669"/>
    <property type="project" value="InterPro"/>
</dbReference>
<reference evidence="7 8" key="2">
    <citation type="journal article" date="2015" name="Stand. Genomic Sci.">
        <title>Draft genome sequence of Cellulomonas carbonis T26(T) and comparative analysis of six Cellulomonas genomes.</title>
        <authorList>
            <person name="Zhuang W."/>
            <person name="Zhang S."/>
            <person name="Xia X."/>
            <person name="Wang G."/>
        </authorList>
    </citation>
    <scope>NUCLEOTIDE SEQUENCE [LARGE SCALE GENOMIC DNA]</scope>
    <source>
        <strain evidence="7 8">T26</strain>
    </source>
</reference>
<dbReference type="PANTHER" id="PTHR43730">
    <property type="entry name" value="BETA-MANNOSIDASE"/>
    <property type="match status" value="1"/>
</dbReference>
<gene>
    <name evidence="7" type="ORF">N868_11100</name>
</gene>
<evidence type="ECO:0000256" key="3">
    <source>
        <dbReference type="ARBA" id="ARBA00023295"/>
    </source>
</evidence>
<protein>
    <submittedName>
        <fullName evidence="7">Beta-mannosidase</fullName>
    </submittedName>
</protein>
<dbReference type="InterPro" id="IPR054593">
    <property type="entry name" value="Beta-mannosidase-like_N2"/>
</dbReference>
<dbReference type="EMBL" id="AXCY01000025">
    <property type="protein sequence ID" value="KGM11299.1"/>
    <property type="molecule type" value="Genomic_DNA"/>
</dbReference>
<evidence type="ECO:0000313" key="7">
    <source>
        <dbReference type="EMBL" id="KGM11299.1"/>
    </source>
</evidence>
<proteinExistence type="inferred from homology"/>
<organism evidence="7 8">
    <name type="scientific">Cellulomonas carbonis T26</name>
    <dbReference type="NCBI Taxonomy" id="947969"/>
    <lineage>
        <taxon>Bacteria</taxon>
        <taxon>Bacillati</taxon>
        <taxon>Actinomycetota</taxon>
        <taxon>Actinomycetes</taxon>
        <taxon>Micrococcales</taxon>
        <taxon>Cellulomonadaceae</taxon>
        <taxon>Cellulomonas</taxon>
    </lineage>
</organism>
<evidence type="ECO:0000313" key="8">
    <source>
        <dbReference type="Proteomes" id="UP000029839"/>
    </source>
</evidence>
<reference evidence="7 8" key="1">
    <citation type="submission" date="2013-08" db="EMBL/GenBank/DDBJ databases">
        <title>Genome sequencing of Cellulomonas carbonis T26.</title>
        <authorList>
            <person name="Chen F."/>
            <person name="Li Y."/>
            <person name="Wang G."/>
        </authorList>
    </citation>
    <scope>NUCLEOTIDE SEQUENCE [LARGE SCALE GENOMIC DNA]</scope>
    <source>
        <strain evidence="7 8">T26</strain>
    </source>
</reference>
<evidence type="ECO:0000256" key="2">
    <source>
        <dbReference type="ARBA" id="ARBA00022801"/>
    </source>
</evidence>
<evidence type="ECO:0000259" key="6">
    <source>
        <dbReference type="Pfam" id="PF22666"/>
    </source>
</evidence>
<dbReference type="InterPro" id="IPR036156">
    <property type="entry name" value="Beta-gal/glucu_dom_sf"/>
</dbReference>
<dbReference type="OrthoDB" id="9758603at2"/>
<comment type="caution">
    <text evidence="7">The sequence shown here is derived from an EMBL/GenBank/DDBJ whole genome shotgun (WGS) entry which is preliminary data.</text>
</comment>
<feature type="domain" description="Beta-mannosidase-like galactose-binding" evidence="6">
    <location>
        <begin position="48"/>
        <end position="214"/>
    </location>
</feature>
<dbReference type="AlphaFoldDB" id="A0A0A0BVY6"/>
<dbReference type="InterPro" id="IPR050887">
    <property type="entry name" value="Beta-mannosidase_GH2"/>
</dbReference>
<dbReference type="SUPFAM" id="SSF51445">
    <property type="entry name" value="(Trans)glycosidases"/>
    <property type="match status" value="1"/>
</dbReference>
<feature type="domain" description="Glycoside hydrolase family 2 immunoglobulin-like beta-sandwich" evidence="5">
    <location>
        <begin position="225"/>
        <end position="342"/>
    </location>
</feature>
<keyword evidence="3" id="KW-0326">Glycosidase</keyword>
<evidence type="ECO:0000259" key="5">
    <source>
        <dbReference type="Pfam" id="PF00703"/>
    </source>
</evidence>
<dbReference type="PANTHER" id="PTHR43730:SF1">
    <property type="entry name" value="BETA-MANNOSIDASE"/>
    <property type="match status" value="1"/>
</dbReference>
<keyword evidence="2" id="KW-0378">Hydrolase</keyword>